<protein>
    <recommendedName>
        <fullName evidence="3">Nucleotidyltransferase domain-containing protein</fullName>
    </recommendedName>
</protein>
<evidence type="ECO:0000313" key="2">
    <source>
        <dbReference type="Proteomes" id="UP001183246"/>
    </source>
</evidence>
<sequence>MRADTARAAAADWVRRHAGGDDSFRGAYFSGSTVGLPPGAEVPLGSDVDVMVVTEDPEPPGKPGKFRHRGALLEVTLVPWDQLADPERVLSSYHVAGPFRTDTIIADPRGDLRRLHETVARRFAEPRWVRRRRDEAYARAENGLRAVAATTEGATPWPGTVLSWLFPAGVTTHVLLVAGLRNPTVRLRYLAARDLLAEHGMLARYEELLRLLGCDQLDAGRAEHHLTELARTFDAAAAVAVTPFPFGSDITPAARPIAIDASLEHIRAGRHREVVFWLAATFARCHLILAADAPEPQVRELTPPFAAFLADLGITSPDDLRDRARACLAHLPAVLETSEEILQAATSAPAEAPT</sequence>
<comment type="caution">
    <text evidence="1">The sequence shown here is derived from an EMBL/GenBank/DDBJ whole genome shotgun (WGS) entry which is preliminary data.</text>
</comment>
<name>A0ABU2MUK2_9ACTN</name>
<keyword evidence="2" id="KW-1185">Reference proteome</keyword>
<gene>
    <name evidence="1" type="ORF">RM590_16620</name>
</gene>
<evidence type="ECO:0008006" key="3">
    <source>
        <dbReference type="Google" id="ProtNLM"/>
    </source>
</evidence>
<reference evidence="2" key="1">
    <citation type="submission" date="2023-07" db="EMBL/GenBank/DDBJ databases">
        <title>30 novel species of actinomycetes from the DSMZ collection.</title>
        <authorList>
            <person name="Nouioui I."/>
        </authorList>
    </citation>
    <scope>NUCLEOTIDE SEQUENCE [LARGE SCALE GENOMIC DNA]</scope>
    <source>
        <strain evidence="2">DSM 44938</strain>
    </source>
</reference>
<dbReference type="Proteomes" id="UP001183246">
    <property type="component" value="Unassembled WGS sequence"/>
</dbReference>
<dbReference type="EMBL" id="JAVREL010000009">
    <property type="protein sequence ID" value="MDT0344229.1"/>
    <property type="molecule type" value="Genomic_DNA"/>
</dbReference>
<proteinExistence type="predicted"/>
<organism evidence="1 2">
    <name type="scientific">Streptomyces litchfieldiae</name>
    <dbReference type="NCBI Taxonomy" id="3075543"/>
    <lineage>
        <taxon>Bacteria</taxon>
        <taxon>Bacillati</taxon>
        <taxon>Actinomycetota</taxon>
        <taxon>Actinomycetes</taxon>
        <taxon>Kitasatosporales</taxon>
        <taxon>Streptomycetaceae</taxon>
        <taxon>Streptomyces</taxon>
    </lineage>
</organism>
<evidence type="ECO:0000313" key="1">
    <source>
        <dbReference type="EMBL" id="MDT0344229.1"/>
    </source>
</evidence>
<dbReference type="RefSeq" id="WP_311705365.1">
    <property type="nucleotide sequence ID" value="NZ_JAVREL010000009.1"/>
</dbReference>
<accession>A0ABU2MUK2</accession>